<dbReference type="CDD" id="cd09873">
    <property type="entry name" value="PIN_Pae0151-like"/>
    <property type="match status" value="1"/>
</dbReference>
<dbReference type="InterPro" id="IPR029060">
    <property type="entry name" value="PIN-like_dom_sf"/>
</dbReference>
<comment type="caution">
    <text evidence="3">The sequence shown here is derived from an EMBL/GenBank/DDBJ whole genome shotgun (WGS) entry which is preliminary data.</text>
</comment>
<protein>
    <submittedName>
        <fullName evidence="3">PIN domain-containing protein</fullName>
    </submittedName>
</protein>
<dbReference type="PANTHER" id="PTHR35901">
    <property type="entry name" value="RIBONUCLEASE VAPC3"/>
    <property type="match status" value="1"/>
</dbReference>
<dbReference type="PANTHER" id="PTHR35901:SF1">
    <property type="entry name" value="EXONUCLEASE VAPC9"/>
    <property type="match status" value="1"/>
</dbReference>
<dbReference type="Pfam" id="PF01850">
    <property type="entry name" value="PIN"/>
    <property type="match status" value="1"/>
</dbReference>
<evidence type="ECO:0000259" key="2">
    <source>
        <dbReference type="Pfam" id="PF01850"/>
    </source>
</evidence>
<name>A0A7J2U281_9CREN</name>
<dbReference type="SUPFAM" id="SSF88723">
    <property type="entry name" value="PIN domain-like"/>
    <property type="match status" value="1"/>
</dbReference>
<accession>A0A7J2U281</accession>
<evidence type="ECO:0000256" key="1">
    <source>
        <dbReference type="ARBA" id="ARBA00022842"/>
    </source>
</evidence>
<dbReference type="InterPro" id="IPR002716">
    <property type="entry name" value="PIN_dom"/>
</dbReference>
<dbReference type="InterPro" id="IPR044153">
    <property type="entry name" value="PIN_Pae0151-like"/>
</dbReference>
<gene>
    <name evidence="3" type="ORF">ENO26_04685</name>
</gene>
<dbReference type="EMBL" id="DSEU01000032">
    <property type="protein sequence ID" value="HEM66851.1"/>
    <property type="molecule type" value="Genomic_DNA"/>
</dbReference>
<dbReference type="AlphaFoldDB" id="A0A7J2U281"/>
<sequence length="148" mass="16481">MVWGESWLSFQGYLLDASALVELVLRGVLFTQLSGKALHMLDLTIYECFNALWKLIRRGVLTADEGLALARGVTDIISALSVNSVDPFEALNVLETVLREGLTVYDASYLYIAEKLGLILVTEDMELIDKARKLGIKAISVDEFLKRD</sequence>
<feature type="domain" description="PIN" evidence="2">
    <location>
        <begin position="13"/>
        <end position="131"/>
    </location>
</feature>
<dbReference type="Gene3D" id="3.40.50.1010">
    <property type="entry name" value="5'-nuclease"/>
    <property type="match status" value="1"/>
</dbReference>
<reference evidence="3" key="1">
    <citation type="journal article" date="2020" name="mSystems">
        <title>Genome- and Community-Level Interaction Insights into Carbon Utilization and Element Cycling Functions of Hydrothermarchaeota in Hydrothermal Sediment.</title>
        <authorList>
            <person name="Zhou Z."/>
            <person name="Liu Y."/>
            <person name="Xu W."/>
            <person name="Pan J."/>
            <person name="Luo Z.H."/>
            <person name="Li M."/>
        </authorList>
    </citation>
    <scope>NUCLEOTIDE SEQUENCE [LARGE SCALE GENOMIC DNA]</scope>
    <source>
        <strain evidence="3">SpSt-125</strain>
    </source>
</reference>
<evidence type="ECO:0000313" key="3">
    <source>
        <dbReference type="EMBL" id="HEM66851.1"/>
    </source>
</evidence>
<keyword evidence="1" id="KW-0460">Magnesium</keyword>
<proteinExistence type="predicted"/>
<dbReference type="InterPro" id="IPR051619">
    <property type="entry name" value="TypeII_TA_RNase_PINc/VapC"/>
</dbReference>
<organism evidence="3">
    <name type="scientific">Ignisphaera aggregans</name>
    <dbReference type="NCBI Taxonomy" id="334771"/>
    <lineage>
        <taxon>Archaea</taxon>
        <taxon>Thermoproteota</taxon>
        <taxon>Thermoprotei</taxon>
        <taxon>Desulfurococcales</taxon>
        <taxon>Desulfurococcaceae</taxon>
        <taxon>Ignisphaera</taxon>
    </lineage>
</organism>